<dbReference type="EMBL" id="GBEZ01024779">
    <property type="protein sequence ID" value="JAC62244.1"/>
    <property type="molecule type" value="Transcribed_RNA"/>
</dbReference>
<proteinExistence type="predicted"/>
<feature type="non-terminal residue" evidence="2">
    <location>
        <position position="134"/>
    </location>
</feature>
<organism evidence="2">
    <name type="scientific">Tetraselmis sp. GSL018</name>
    <dbReference type="NCBI Taxonomy" id="582737"/>
    <lineage>
        <taxon>Eukaryota</taxon>
        <taxon>Viridiplantae</taxon>
        <taxon>Chlorophyta</taxon>
        <taxon>core chlorophytes</taxon>
        <taxon>Chlorodendrophyceae</taxon>
        <taxon>Chlorodendrales</taxon>
        <taxon>Chlorodendraceae</taxon>
        <taxon>Tetraselmis</taxon>
    </lineage>
</organism>
<evidence type="ECO:0000313" key="2">
    <source>
        <dbReference type="EMBL" id="JAC62244.1"/>
    </source>
</evidence>
<reference evidence="2" key="1">
    <citation type="submission" date="2014-05" db="EMBL/GenBank/DDBJ databases">
        <title>The transcriptome of the halophilic microalga Tetraselmis sp. GSL018 isolated from the Great Salt Lake, Utah.</title>
        <authorList>
            <person name="Jinkerson R.E."/>
            <person name="D'Adamo S."/>
            <person name="Posewitz M.C."/>
        </authorList>
    </citation>
    <scope>NUCLEOTIDE SEQUENCE</scope>
    <source>
        <strain evidence="2">GSL018</strain>
    </source>
</reference>
<name>A0A061QUW7_9CHLO</name>
<feature type="compositionally biased region" description="Basic and acidic residues" evidence="1">
    <location>
        <begin position="11"/>
        <end position="26"/>
    </location>
</feature>
<feature type="compositionally biased region" description="Basic residues" evidence="1">
    <location>
        <begin position="1"/>
        <end position="10"/>
    </location>
</feature>
<feature type="region of interest" description="Disordered" evidence="1">
    <location>
        <begin position="1"/>
        <end position="81"/>
    </location>
</feature>
<protein>
    <submittedName>
        <fullName evidence="2">Uncharacterized protein</fullName>
    </submittedName>
</protein>
<accession>A0A061QUW7</accession>
<evidence type="ECO:0000256" key="1">
    <source>
        <dbReference type="SAM" id="MobiDB-lite"/>
    </source>
</evidence>
<dbReference type="AlphaFoldDB" id="A0A061QUW7"/>
<feature type="non-terminal residue" evidence="2">
    <location>
        <position position="1"/>
    </location>
</feature>
<sequence length="134" mass="13913">VEVLHRRRERGHAADLREHVQEDGVRLRPRGPPGGGAEEVRPDAGAREGDPAAASGGPQCRGAPEPGPKPQWGRRARGGERALQQAALVRRGELEVGAVREGRGGAEAAVAQVPLRGAAGRAAGVGRPRGAGRR</sequence>
<gene>
    <name evidence="2" type="ORF">TSPGSL018_23889</name>
</gene>
<feature type="compositionally biased region" description="Basic and acidic residues" evidence="1">
    <location>
        <begin position="38"/>
        <end position="50"/>
    </location>
</feature>